<keyword evidence="1" id="KW-0732">Signal</keyword>
<gene>
    <name evidence="2" type="ORF">IPOD504_LOCUS3001</name>
</gene>
<evidence type="ECO:0000256" key="1">
    <source>
        <dbReference type="SAM" id="SignalP"/>
    </source>
</evidence>
<feature type="non-terminal residue" evidence="2">
    <location>
        <position position="861"/>
    </location>
</feature>
<keyword evidence="3" id="KW-1185">Reference proteome</keyword>
<evidence type="ECO:0000313" key="3">
    <source>
        <dbReference type="Proteomes" id="UP000837857"/>
    </source>
</evidence>
<feature type="chain" id="PRO_5047120768" evidence="1">
    <location>
        <begin position="25"/>
        <end position="861"/>
    </location>
</feature>
<evidence type="ECO:0000313" key="2">
    <source>
        <dbReference type="EMBL" id="CAH2041222.1"/>
    </source>
</evidence>
<protein>
    <submittedName>
        <fullName evidence="2">Uncharacterized protein</fullName>
    </submittedName>
</protein>
<dbReference type="Proteomes" id="UP000837857">
    <property type="component" value="Chromosome 13"/>
</dbReference>
<proteinExistence type="predicted"/>
<reference evidence="2" key="1">
    <citation type="submission" date="2022-03" db="EMBL/GenBank/DDBJ databases">
        <authorList>
            <person name="Martin H S."/>
        </authorList>
    </citation>
    <scope>NUCLEOTIDE SEQUENCE</scope>
</reference>
<accession>A0ABN8HXX6</accession>
<sequence length="861" mass="97209">MIPVRYTRMYTALWLFCAVLSASAESGDQNTTTTKTVRTTILPSRTTRTELKVSRSLNPLNTETLNVRTKAGHVTQLIVKKKDLKSTTYASTTPPPPTTVSIKTTVLNTTEDDRNKTESRDQRKLNFVGTVNSDLAGFDYYLNRDKDESFSDVKAEYGNWSPVSVYPESHIQEDGGKPDVDPETASYYPTYDNEKKTENKKVYITSTSFLDYGGRVKNYRFDPHNPIIKNDRNPVYIEVVSTKVSDGEGETFKVPDPVVVNSDPTYVKKAIEKYNKRGRSILSIGDDGIPEIHGIRMPDDESDKRTWRNARVVNGELIPYPEGYTPPKAIPEADVYPDLSAVEPSQNLGPFTKEDNFKHKDGPFTKFDNIKFEADDAISSYTINNSPNYLYKQKKDNHYLKSNYGPFTKADNSKVANSKLIEYIKQINEQESKRDYFSGRSSRAHGDLDYAESHIQRRMLQHPGDVNFPNSLVYTPKNSKITFDEGSRNPVLQYAHPELGVQPAKATRDGMDNYEAKERKVKYYTSVPKSAHPYPMEPINGYGQQRSKIPSSNRYYEDEYNKFSYYERNHGPKYPYTYGYVKRMPEPSLWKRFTDSMKDTINTASQTVQSLTRPIIDPIARVTQPVLDPIVEATHKISHNLGLYPTNSIQSQRYAQDKIGVAAAAASGAPAMLPALGLMAGGAALGLGAVAMGRLLDVNLMRNSGLSEDSDEDELEKEHKRSFAGAPYDIDRQILSTQKFYDDNYKMPSENVYVVMSPDSEGNRAKRDVLNFLNAPYQTGILTRVKHSVKRSLSEDVPDDLQRVDSGLSSSSLTTAAMDLVRKTDWRDSQCAKYTFCKVLTSQPSDSIFTMEKKMESLLKM</sequence>
<feature type="signal peptide" evidence="1">
    <location>
        <begin position="1"/>
        <end position="24"/>
    </location>
</feature>
<dbReference type="EMBL" id="OW152825">
    <property type="protein sequence ID" value="CAH2041222.1"/>
    <property type="molecule type" value="Genomic_DNA"/>
</dbReference>
<name>A0ABN8HXX6_9NEOP</name>
<organism evidence="2 3">
    <name type="scientific">Iphiclides podalirius</name>
    <name type="common">scarce swallowtail</name>
    <dbReference type="NCBI Taxonomy" id="110791"/>
    <lineage>
        <taxon>Eukaryota</taxon>
        <taxon>Metazoa</taxon>
        <taxon>Ecdysozoa</taxon>
        <taxon>Arthropoda</taxon>
        <taxon>Hexapoda</taxon>
        <taxon>Insecta</taxon>
        <taxon>Pterygota</taxon>
        <taxon>Neoptera</taxon>
        <taxon>Endopterygota</taxon>
        <taxon>Lepidoptera</taxon>
        <taxon>Glossata</taxon>
        <taxon>Ditrysia</taxon>
        <taxon>Papilionoidea</taxon>
        <taxon>Papilionidae</taxon>
        <taxon>Papilioninae</taxon>
        <taxon>Iphiclides</taxon>
    </lineage>
</organism>